<reference evidence="1 3" key="3">
    <citation type="submission" date="2019-07" db="EMBL/GenBank/DDBJ databases">
        <title>Whole genome shotgun sequence of Methylobacterium oxalidis NBRC 107715.</title>
        <authorList>
            <person name="Hosoyama A."/>
            <person name="Uohara A."/>
            <person name="Ohji S."/>
            <person name="Ichikawa N."/>
        </authorList>
    </citation>
    <scope>NUCLEOTIDE SEQUENCE [LARGE SCALE GENOMIC DNA]</scope>
    <source>
        <strain evidence="1 3">NBRC 107715</strain>
    </source>
</reference>
<evidence type="ECO:0000313" key="4">
    <source>
        <dbReference type="Proteomes" id="UP001156856"/>
    </source>
</evidence>
<organism evidence="1 3">
    <name type="scientific">Methylobacterium oxalidis</name>
    <dbReference type="NCBI Taxonomy" id="944322"/>
    <lineage>
        <taxon>Bacteria</taxon>
        <taxon>Pseudomonadati</taxon>
        <taxon>Pseudomonadota</taxon>
        <taxon>Alphaproteobacteria</taxon>
        <taxon>Hyphomicrobiales</taxon>
        <taxon>Methylobacteriaceae</taxon>
        <taxon>Methylobacterium</taxon>
    </lineage>
</organism>
<dbReference type="EMBL" id="BJZU01000104">
    <property type="protein sequence ID" value="GEP06457.1"/>
    <property type="molecule type" value="Genomic_DNA"/>
</dbReference>
<evidence type="ECO:0000313" key="1">
    <source>
        <dbReference type="EMBL" id="GEP06457.1"/>
    </source>
</evidence>
<reference evidence="4" key="2">
    <citation type="journal article" date="2019" name="Int. J. Syst. Evol. Microbiol.">
        <title>The Global Catalogue of Microorganisms (GCM) 10K type strain sequencing project: providing services to taxonomists for standard genome sequencing and annotation.</title>
        <authorList>
            <consortium name="The Broad Institute Genomics Platform"/>
            <consortium name="The Broad Institute Genome Sequencing Center for Infectious Disease"/>
            <person name="Wu L."/>
            <person name="Ma J."/>
        </authorList>
    </citation>
    <scope>NUCLEOTIDE SEQUENCE [LARGE SCALE GENOMIC DNA]</scope>
    <source>
        <strain evidence="4">NBRC 107715</strain>
    </source>
</reference>
<dbReference type="RefSeq" id="WP_147028008.1">
    <property type="nucleotide sequence ID" value="NZ_BJZU01000104.1"/>
</dbReference>
<reference evidence="2" key="1">
    <citation type="journal article" date="2014" name="Int. J. Syst. Evol. Microbiol.">
        <title>Complete genome of a new Firmicutes species belonging to the dominant human colonic microbiota ('Ruminococcus bicirculans') reveals two chromosomes and a selective capacity to utilize plant glucans.</title>
        <authorList>
            <consortium name="NISC Comparative Sequencing Program"/>
            <person name="Wegmann U."/>
            <person name="Louis P."/>
            <person name="Goesmann A."/>
            <person name="Henrissat B."/>
            <person name="Duncan S.H."/>
            <person name="Flint H.J."/>
        </authorList>
    </citation>
    <scope>NUCLEOTIDE SEQUENCE</scope>
    <source>
        <strain evidence="2">NBRC 107715</strain>
    </source>
</reference>
<comment type="caution">
    <text evidence="1">The sequence shown here is derived from an EMBL/GenBank/DDBJ whole genome shotgun (WGS) entry which is preliminary data.</text>
</comment>
<keyword evidence="4" id="KW-1185">Reference proteome</keyword>
<dbReference type="EMBL" id="BSPK01000072">
    <property type="protein sequence ID" value="GLS65497.1"/>
    <property type="molecule type" value="Genomic_DNA"/>
</dbReference>
<evidence type="ECO:0000313" key="3">
    <source>
        <dbReference type="Proteomes" id="UP000321960"/>
    </source>
</evidence>
<proteinExistence type="predicted"/>
<sequence>MKTQRAVEAPLRTVAALGGTPALALSAWRGASGRRYVVGIHPVDVVSVEDCGPAVVLAVRREHTGLSTLMAVEIADGTGIRNATAWIRNIRADGCNEIHIHRLCEGYAERAALLHDLTTTAVAPQPDAGLARFGG</sequence>
<gene>
    <name evidence="2" type="ORF">GCM10007888_38790</name>
    <name evidence="1" type="ORF">MOX02_44950</name>
</gene>
<evidence type="ECO:0000313" key="2">
    <source>
        <dbReference type="EMBL" id="GLS65497.1"/>
    </source>
</evidence>
<name>A0A512J915_9HYPH</name>
<dbReference type="Proteomes" id="UP001156856">
    <property type="component" value="Unassembled WGS sequence"/>
</dbReference>
<accession>A0A512J915</accession>
<dbReference type="Proteomes" id="UP000321960">
    <property type="component" value="Unassembled WGS sequence"/>
</dbReference>
<dbReference type="OrthoDB" id="7870314at2"/>
<protein>
    <submittedName>
        <fullName evidence="1">Uncharacterized protein</fullName>
    </submittedName>
</protein>
<reference evidence="2" key="4">
    <citation type="submission" date="2023-01" db="EMBL/GenBank/DDBJ databases">
        <title>Draft genome sequence of Methylobacterium oxalidis strain NBRC 107715.</title>
        <authorList>
            <person name="Sun Q."/>
            <person name="Mori K."/>
        </authorList>
    </citation>
    <scope>NUCLEOTIDE SEQUENCE</scope>
    <source>
        <strain evidence="2">NBRC 107715</strain>
    </source>
</reference>
<dbReference type="AlphaFoldDB" id="A0A512J915"/>